<keyword evidence="1" id="KW-1133">Transmembrane helix</keyword>
<dbReference type="EMBL" id="FQYY01000005">
    <property type="protein sequence ID" value="SHI87051.1"/>
    <property type="molecule type" value="Genomic_DNA"/>
</dbReference>
<keyword evidence="1" id="KW-0812">Transmembrane</keyword>
<dbReference type="RefSeq" id="WP_073150536.1">
    <property type="nucleotide sequence ID" value="NZ_FQYY01000005.1"/>
</dbReference>
<dbReference type="AlphaFoldDB" id="A0A1M6ENJ6"/>
<gene>
    <name evidence="2" type="ORF">SAMN04488096_105179</name>
</gene>
<dbReference type="STRING" id="579105.SAMN04488096_105179"/>
<evidence type="ECO:0000313" key="3">
    <source>
        <dbReference type="Proteomes" id="UP000184225"/>
    </source>
</evidence>
<sequence>MKFFSLEYRMKNKWKFFAWELFLYALPLSLFLEWMHADWEIDNTNVVRFLFYFFCFTLFGMLRSYLFLRSRENQLKEWENR</sequence>
<proteinExistence type="predicted"/>
<protein>
    <submittedName>
        <fullName evidence="2">Uncharacterized protein</fullName>
    </submittedName>
</protein>
<organism evidence="2 3">
    <name type="scientific">Mesonia phycicola</name>
    <dbReference type="NCBI Taxonomy" id="579105"/>
    <lineage>
        <taxon>Bacteria</taxon>
        <taxon>Pseudomonadati</taxon>
        <taxon>Bacteroidota</taxon>
        <taxon>Flavobacteriia</taxon>
        <taxon>Flavobacteriales</taxon>
        <taxon>Flavobacteriaceae</taxon>
        <taxon>Mesonia</taxon>
    </lineage>
</organism>
<evidence type="ECO:0000313" key="2">
    <source>
        <dbReference type="EMBL" id="SHI87051.1"/>
    </source>
</evidence>
<accession>A0A1M6ENJ6</accession>
<keyword evidence="3" id="KW-1185">Reference proteome</keyword>
<name>A0A1M6ENJ6_9FLAO</name>
<evidence type="ECO:0000256" key="1">
    <source>
        <dbReference type="SAM" id="Phobius"/>
    </source>
</evidence>
<keyword evidence="1" id="KW-0472">Membrane</keyword>
<feature type="transmembrane region" description="Helical" evidence="1">
    <location>
        <begin position="49"/>
        <end position="68"/>
    </location>
</feature>
<feature type="transmembrane region" description="Helical" evidence="1">
    <location>
        <begin position="21"/>
        <end position="37"/>
    </location>
</feature>
<reference evidence="2 3" key="1">
    <citation type="submission" date="2016-11" db="EMBL/GenBank/DDBJ databases">
        <authorList>
            <person name="Jaros S."/>
            <person name="Januszkiewicz K."/>
            <person name="Wedrychowicz H."/>
        </authorList>
    </citation>
    <scope>NUCLEOTIDE SEQUENCE [LARGE SCALE GENOMIC DNA]</scope>
    <source>
        <strain evidence="2 3">DSM 21425</strain>
    </source>
</reference>
<dbReference type="Proteomes" id="UP000184225">
    <property type="component" value="Unassembled WGS sequence"/>
</dbReference>